<dbReference type="SUPFAM" id="SSF57625">
    <property type="entry name" value="Invertebrate chitin-binding proteins"/>
    <property type="match status" value="1"/>
</dbReference>
<dbReference type="PROSITE" id="PS50940">
    <property type="entry name" value="CHIT_BIND_II"/>
    <property type="match status" value="1"/>
</dbReference>
<keyword evidence="4" id="KW-1185">Reference proteome</keyword>
<feature type="chain" id="PRO_5040809481" description="Chitin-binding type-2 domain-containing protein" evidence="1">
    <location>
        <begin position="29"/>
        <end position="198"/>
    </location>
</feature>
<reference evidence="4" key="1">
    <citation type="submission" date="2017-01" db="EMBL/GenBank/DDBJ databases">
        <title>Comparative genomics of anhydrobiosis in the tardigrade Hypsibius dujardini.</title>
        <authorList>
            <person name="Yoshida Y."/>
            <person name="Koutsovoulos G."/>
            <person name="Laetsch D."/>
            <person name="Stevens L."/>
            <person name="Kumar S."/>
            <person name="Horikawa D."/>
            <person name="Ishino K."/>
            <person name="Komine S."/>
            <person name="Tomita M."/>
            <person name="Blaxter M."/>
            <person name="Arakawa K."/>
        </authorList>
    </citation>
    <scope>NUCLEOTIDE SEQUENCE [LARGE SCALE GENOMIC DNA]</scope>
    <source>
        <strain evidence="4">Z151</strain>
    </source>
</reference>
<dbReference type="GO" id="GO:0008061">
    <property type="term" value="F:chitin binding"/>
    <property type="evidence" value="ECO:0007669"/>
    <property type="project" value="InterPro"/>
</dbReference>
<feature type="domain" description="Chitin-binding type-2" evidence="2">
    <location>
        <begin position="102"/>
        <end position="162"/>
    </location>
</feature>
<evidence type="ECO:0000256" key="1">
    <source>
        <dbReference type="SAM" id="SignalP"/>
    </source>
</evidence>
<organism evidence="3 4">
    <name type="scientific">Hypsibius exemplaris</name>
    <name type="common">Freshwater tardigrade</name>
    <dbReference type="NCBI Taxonomy" id="2072580"/>
    <lineage>
        <taxon>Eukaryota</taxon>
        <taxon>Metazoa</taxon>
        <taxon>Ecdysozoa</taxon>
        <taxon>Tardigrada</taxon>
        <taxon>Eutardigrada</taxon>
        <taxon>Parachela</taxon>
        <taxon>Hypsibioidea</taxon>
        <taxon>Hypsibiidae</taxon>
        <taxon>Hypsibius</taxon>
    </lineage>
</organism>
<comment type="caution">
    <text evidence="3">The sequence shown here is derived from an EMBL/GenBank/DDBJ whole genome shotgun (WGS) entry which is preliminary data.</text>
</comment>
<dbReference type="OrthoDB" id="10065127at2759"/>
<proteinExistence type="predicted"/>
<gene>
    <name evidence="3" type="ORF">BV898_15914</name>
</gene>
<protein>
    <recommendedName>
        <fullName evidence="2">Chitin-binding type-2 domain-containing protein</fullName>
    </recommendedName>
</protein>
<dbReference type="EMBL" id="MTYJ01000227">
    <property type="protein sequence ID" value="OWA51433.1"/>
    <property type="molecule type" value="Genomic_DNA"/>
</dbReference>
<dbReference type="AlphaFoldDB" id="A0A9X6NE22"/>
<dbReference type="InterPro" id="IPR036508">
    <property type="entry name" value="Chitin-bd_dom_sf"/>
</dbReference>
<dbReference type="InterPro" id="IPR002557">
    <property type="entry name" value="Chitin-bd_dom"/>
</dbReference>
<feature type="signal peptide" evidence="1">
    <location>
        <begin position="1"/>
        <end position="28"/>
    </location>
</feature>
<name>A0A9X6NE22_HYPEX</name>
<evidence type="ECO:0000313" key="3">
    <source>
        <dbReference type="EMBL" id="OWA51433.1"/>
    </source>
</evidence>
<accession>A0A9X6NE22</accession>
<sequence>MGLSITGSWADALRPCLLLVITVTSVHTQKLEFGGGSADNQLVAAASSYSSGPQQSGQYNSGYQSGGYGSATYGSGYSGSQVQSGNNNYGQGGYDARPETYGFSCYGKPAALYGDGNYDCRIFHVCQADGRGDTLHCPPKTRFNNYLGVCDWEFKIDRTCLPTYQEESYNSGAQNQNYGQIGGSYGVGQQQNLQQKYR</sequence>
<dbReference type="Pfam" id="PF01607">
    <property type="entry name" value="CBM_14"/>
    <property type="match status" value="1"/>
</dbReference>
<dbReference type="GO" id="GO:0005576">
    <property type="term" value="C:extracellular region"/>
    <property type="evidence" value="ECO:0007669"/>
    <property type="project" value="InterPro"/>
</dbReference>
<dbReference type="Proteomes" id="UP000192578">
    <property type="component" value="Unassembled WGS sequence"/>
</dbReference>
<dbReference type="Gene3D" id="2.170.140.10">
    <property type="entry name" value="Chitin binding domain"/>
    <property type="match status" value="1"/>
</dbReference>
<evidence type="ECO:0000259" key="2">
    <source>
        <dbReference type="PROSITE" id="PS50940"/>
    </source>
</evidence>
<keyword evidence="1" id="KW-0732">Signal</keyword>
<evidence type="ECO:0000313" key="4">
    <source>
        <dbReference type="Proteomes" id="UP000192578"/>
    </source>
</evidence>